<evidence type="ECO:0000256" key="4">
    <source>
        <dbReference type="ARBA" id="ARBA00022741"/>
    </source>
</evidence>
<dbReference type="Gene3D" id="3.30.420.40">
    <property type="match status" value="2"/>
</dbReference>
<feature type="binding site" evidence="10">
    <location>
        <position position="250"/>
    </location>
    <ligand>
        <name>glycerol</name>
        <dbReference type="ChEBI" id="CHEBI:17754"/>
    </ligand>
</feature>
<dbReference type="InterPro" id="IPR000577">
    <property type="entry name" value="Carb_kinase_FGGY"/>
</dbReference>
<feature type="binding site" evidence="10">
    <location>
        <position position="315"/>
    </location>
    <ligand>
        <name>ATP</name>
        <dbReference type="ChEBI" id="CHEBI:30616"/>
    </ligand>
</feature>
<dbReference type="GO" id="GO:0005829">
    <property type="term" value="C:cytosol"/>
    <property type="evidence" value="ECO:0007669"/>
    <property type="project" value="TreeGrafter"/>
</dbReference>
<name>Q0RH26_FRAAA</name>
<dbReference type="PIRSF" id="PIRSF000538">
    <property type="entry name" value="GlpK"/>
    <property type="match status" value="1"/>
</dbReference>
<feature type="domain" description="Carbohydrate kinase FGGY N-terminal" evidence="13">
    <location>
        <begin position="10"/>
        <end position="255"/>
    </location>
</feature>
<evidence type="ECO:0000256" key="11">
    <source>
        <dbReference type="RuleBase" id="RU003733"/>
    </source>
</evidence>
<organism evidence="15 16">
    <name type="scientific">Frankia alni (strain DSM 45986 / CECT 9034 / ACN14a)</name>
    <dbReference type="NCBI Taxonomy" id="326424"/>
    <lineage>
        <taxon>Bacteria</taxon>
        <taxon>Bacillati</taxon>
        <taxon>Actinomycetota</taxon>
        <taxon>Actinomycetes</taxon>
        <taxon>Frankiales</taxon>
        <taxon>Frankiaceae</taxon>
        <taxon>Frankia</taxon>
    </lineage>
</organism>
<proteinExistence type="inferred from homology"/>
<feature type="binding site" evidence="10">
    <location>
        <position position="139"/>
    </location>
    <ligand>
        <name>sn-glycerol 3-phosphate</name>
        <dbReference type="ChEBI" id="CHEBI:57597"/>
    </ligand>
</feature>
<feature type="binding site" evidence="10">
    <location>
        <position position="88"/>
    </location>
    <ligand>
        <name>glycerol</name>
        <dbReference type="ChEBI" id="CHEBI:17754"/>
    </ligand>
</feature>
<evidence type="ECO:0000256" key="7">
    <source>
        <dbReference type="ARBA" id="ARBA00022840"/>
    </source>
</evidence>
<feature type="binding site" evidence="10">
    <location>
        <position position="415"/>
    </location>
    <ligand>
        <name>ATP</name>
        <dbReference type="ChEBI" id="CHEBI:30616"/>
    </ligand>
</feature>
<feature type="binding site" evidence="10">
    <location>
        <position position="17"/>
    </location>
    <ligand>
        <name>ADP</name>
        <dbReference type="ChEBI" id="CHEBI:456216"/>
    </ligand>
</feature>
<dbReference type="HOGENOM" id="CLU_009281_2_3_11"/>
<feature type="binding site" evidence="10">
    <location>
        <position position="139"/>
    </location>
    <ligand>
        <name>glycerol</name>
        <dbReference type="ChEBI" id="CHEBI:17754"/>
    </ligand>
</feature>
<dbReference type="PANTHER" id="PTHR10196:SF69">
    <property type="entry name" value="GLYCEROL KINASE"/>
    <property type="match status" value="1"/>
</dbReference>
<comment type="activity regulation">
    <text evidence="10">Inhibited by fructose 1,6-bisphosphate (FBP).</text>
</comment>
<feature type="domain" description="Carbohydrate kinase FGGY C-terminal" evidence="14">
    <location>
        <begin position="266"/>
        <end position="454"/>
    </location>
</feature>
<feature type="binding site" evidence="10">
    <location>
        <position position="87"/>
    </location>
    <ligand>
        <name>sn-glycerol 3-phosphate</name>
        <dbReference type="ChEBI" id="CHEBI:57597"/>
    </ligand>
</feature>
<dbReference type="InterPro" id="IPR043129">
    <property type="entry name" value="ATPase_NBD"/>
</dbReference>
<dbReference type="CDD" id="cd07786">
    <property type="entry name" value="FGGY_EcGK_like"/>
    <property type="match status" value="1"/>
</dbReference>
<dbReference type="NCBIfam" id="TIGR01311">
    <property type="entry name" value="glycerol_kin"/>
    <property type="match status" value="1"/>
</dbReference>
<sequence length="520" mass="55366">MGTPARGSVVAAVDQGTTGTTVCLLDRDATVVGRGYTEIHPQFPRPGWVEQDPEELWRSVVDTVAAALADAGRRPADLAALGITNQRETTVVWERSSSAPVGPAIVWQDRRTAARCERLAADGHAGTVGARTGLVLDPYFSATKIGWILDRDPALRRRAGRGELAFGTVDSWLVWKLTAGAVHVTDVTNASRTLLLDLAAAAWAPDMLDLFDVPAELLPDVVPSSRVYAETDPDAFLGVRIPVAAAVGDQQAALFAQGCVEAGQAKNTYGTGSFVLVNTGTAVPPPQSSLLRTIAYQLDGEPVRYALEGAILSTGAAVGWLRDSLGVIRDAAETADLAASLPGNDGVYFVPALTGLGAPHWDPRARGTLLGITRGTGRAHLARAVLEGIAYRTRDVVEAMAAAGFAVRELRADGGAARNPWLMQFQADMLGVDVDVPDNIESTALGSAYLAGLATGFFTDPAALAAHRRSERRYHPAMPADRRDRAYRRWRSAVDRARDWADDLDDLDDRDDPAAPAAPR</sequence>
<dbReference type="STRING" id="326424.FRAAL4566"/>
<dbReference type="Pfam" id="PF00370">
    <property type="entry name" value="FGGY_N"/>
    <property type="match status" value="1"/>
</dbReference>
<comment type="caution">
    <text evidence="10">Lacks conserved residue(s) required for the propagation of feature annotation.</text>
</comment>
<comment type="function">
    <text evidence="9 10">Key enzyme in the regulation of glycerol uptake and metabolism. Catalyzes the phosphorylation of glycerol to yield sn-glycerol 3-phosphate.</text>
</comment>
<feature type="binding site" evidence="10">
    <location>
        <position position="249"/>
    </location>
    <ligand>
        <name>sn-glycerol 3-phosphate</name>
        <dbReference type="ChEBI" id="CHEBI:57597"/>
    </ligand>
</feature>
<dbReference type="Pfam" id="PF02782">
    <property type="entry name" value="FGGY_C"/>
    <property type="match status" value="1"/>
</dbReference>
<evidence type="ECO:0000259" key="13">
    <source>
        <dbReference type="Pfam" id="PF00370"/>
    </source>
</evidence>
<gene>
    <name evidence="10 15" type="primary">glpK</name>
    <name evidence="15" type="ordered locus">FRAAL4566</name>
</gene>
<dbReference type="EMBL" id="CT573213">
    <property type="protein sequence ID" value="CAJ63208.1"/>
    <property type="molecule type" value="Genomic_DNA"/>
</dbReference>
<dbReference type="FunFam" id="3.30.420.40:FF:000008">
    <property type="entry name" value="Glycerol kinase"/>
    <property type="match status" value="1"/>
</dbReference>
<dbReference type="SUPFAM" id="SSF53067">
    <property type="entry name" value="Actin-like ATPase domain"/>
    <property type="match status" value="2"/>
</dbReference>
<feature type="binding site" evidence="10">
    <location>
        <position position="17"/>
    </location>
    <ligand>
        <name>sn-glycerol 3-phosphate</name>
        <dbReference type="ChEBI" id="CHEBI:57597"/>
    </ligand>
</feature>
<feature type="binding site" evidence="10">
    <location>
        <position position="419"/>
    </location>
    <ligand>
        <name>ADP</name>
        <dbReference type="ChEBI" id="CHEBI:456216"/>
    </ligand>
</feature>
<dbReference type="AlphaFoldDB" id="Q0RH26"/>
<evidence type="ECO:0000256" key="12">
    <source>
        <dbReference type="SAM" id="MobiDB-lite"/>
    </source>
</evidence>
<evidence type="ECO:0000313" key="15">
    <source>
        <dbReference type="EMBL" id="CAJ63208.1"/>
    </source>
</evidence>
<feature type="region of interest" description="Disordered" evidence="12">
    <location>
        <begin position="501"/>
        <end position="520"/>
    </location>
</feature>
<evidence type="ECO:0000259" key="14">
    <source>
        <dbReference type="Pfam" id="PF02782"/>
    </source>
</evidence>
<feature type="binding site" evidence="10">
    <location>
        <position position="18"/>
    </location>
    <ligand>
        <name>ATP</name>
        <dbReference type="ChEBI" id="CHEBI:30616"/>
    </ligand>
</feature>
<dbReference type="InterPro" id="IPR005999">
    <property type="entry name" value="Glycerol_kin"/>
</dbReference>
<evidence type="ECO:0000256" key="3">
    <source>
        <dbReference type="ARBA" id="ARBA00022679"/>
    </source>
</evidence>
<reference evidence="15 16" key="1">
    <citation type="journal article" date="2007" name="Genome Res.">
        <title>Genome characteristics of facultatively symbiotic Frankia sp. strains reflect host range and host plant biogeography.</title>
        <authorList>
            <person name="Normand P."/>
            <person name="Lapierre P."/>
            <person name="Tisa L.S."/>
            <person name="Gogarten J.P."/>
            <person name="Alloisio N."/>
            <person name="Bagnarol E."/>
            <person name="Bassi C.A."/>
            <person name="Berry A.M."/>
            <person name="Bickhart D.M."/>
            <person name="Choisne N."/>
            <person name="Couloux A."/>
            <person name="Cournoyer B."/>
            <person name="Cruveiller S."/>
            <person name="Daubin V."/>
            <person name="Demange N."/>
            <person name="Francino M.P."/>
            <person name="Goltsman E."/>
            <person name="Huang Y."/>
            <person name="Kopp O.R."/>
            <person name="Labarre L."/>
            <person name="Lapidus A."/>
            <person name="Lavire C."/>
            <person name="Marechal J."/>
            <person name="Martinez M."/>
            <person name="Mastronunzio J.E."/>
            <person name="Mullin B.C."/>
            <person name="Niemann J."/>
            <person name="Pujic P."/>
            <person name="Rawnsley T."/>
            <person name="Rouy Z."/>
            <person name="Schenowitz C."/>
            <person name="Sellstedt A."/>
            <person name="Tavares F."/>
            <person name="Tomkins J.P."/>
            <person name="Vallenet D."/>
            <person name="Valverde C."/>
            <person name="Wall L.G."/>
            <person name="Wang Y."/>
            <person name="Medigue C."/>
            <person name="Benson D.R."/>
        </authorList>
    </citation>
    <scope>NUCLEOTIDE SEQUENCE [LARGE SCALE GENOMIC DNA]</scope>
    <source>
        <strain evidence="16">DSM 45986 / CECT 9034 / ACN14a</strain>
    </source>
</reference>
<feature type="binding site" evidence="10">
    <location>
        <position position="17"/>
    </location>
    <ligand>
        <name>ATP</name>
        <dbReference type="ChEBI" id="CHEBI:30616"/>
    </ligand>
</feature>
<feature type="compositionally biased region" description="Acidic residues" evidence="12">
    <location>
        <begin position="502"/>
        <end position="511"/>
    </location>
</feature>
<dbReference type="GO" id="GO:0004370">
    <property type="term" value="F:glycerol kinase activity"/>
    <property type="evidence" value="ECO:0007669"/>
    <property type="project" value="UniProtKB-UniRule"/>
</dbReference>
<dbReference type="InterPro" id="IPR018483">
    <property type="entry name" value="Carb_kinase_FGGY_CS"/>
</dbReference>
<evidence type="ECO:0000256" key="1">
    <source>
        <dbReference type="ARBA" id="ARBA00005190"/>
    </source>
</evidence>
<dbReference type="EC" id="2.7.1.30" evidence="10"/>
<dbReference type="PANTHER" id="PTHR10196">
    <property type="entry name" value="SUGAR KINASE"/>
    <property type="match status" value="1"/>
</dbReference>
<keyword evidence="6 10" id="KW-0319">Glycerol metabolism</keyword>
<dbReference type="OrthoDB" id="9805576at2"/>
<dbReference type="UniPathway" id="UPA00618">
    <property type="reaction ID" value="UER00672"/>
</dbReference>
<keyword evidence="3 10" id="KW-0808">Transferase</keyword>
<evidence type="ECO:0000256" key="8">
    <source>
        <dbReference type="ARBA" id="ARBA00052101"/>
    </source>
</evidence>
<dbReference type="RefSeq" id="WP_011605683.1">
    <property type="nucleotide sequence ID" value="NC_008278.1"/>
</dbReference>
<evidence type="ECO:0000256" key="5">
    <source>
        <dbReference type="ARBA" id="ARBA00022777"/>
    </source>
</evidence>
<feature type="binding site" evidence="10">
    <location>
        <position position="315"/>
    </location>
    <ligand>
        <name>ADP</name>
        <dbReference type="ChEBI" id="CHEBI:456216"/>
    </ligand>
</feature>
<feature type="binding site" evidence="10">
    <location>
        <position position="271"/>
    </location>
    <ligand>
        <name>ADP</name>
        <dbReference type="ChEBI" id="CHEBI:456216"/>
    </ligand>
</feature>
<dbReference type="GO" id="GO:0019563">
    <property type="term" value="P:glycerol catabolic process"/>
    <property type="evidence" value="ECO:0007669"/>
    <property type="project" value="UniProtKB-UniRule"/>
</dbReference>
<dbReference type="Proteomes" id="UP000000657">
    <property type="component" value="Chromosome"/>
</dbReference>
<protein>
    <recommendedName>
        <fullName evidence="10">Glycerol kinase</fullName>
        <ecNumber evidence="10">2.7.1.30</ecNumber>
    </recommendedName>
    <alternativeName>
        <fullName evidence="10">ATP:glycerol 3-phosphotransferase</fullName>
    </alternativeName>
    <alternativeName>
        <fullName evidence="10">Glycerokinase</fullName>
        <shortName evidence="10">GK</shortName>
    </alternativeName>
</protein>
<dbReference type="eggNOG" id="COG0554">
    <property type="taxonomic scope" value="Bacteria"/>
</dbReference>
<feature type="binding site" evidence="10">
    <location>
        <position position="87"/>
    </location>
    <ligand>
        <name>glycerol</name>
        <dbReference type="ChEBI" id="CHEBI:17754"/>
    </ligand>
</feature>
<dbReference type="KEGG" id="fal:FRAAL4566"/>
<feature type="binding site" evidence="10">
    <location>
        <position position="88"/>
    </location>
    <ligand>
        <name>sn-glycerol 3-phosphate</name>
        <dbReference type="ChEBI" id="CHEBI:57597"/>
    </ligand>
</feature>
<comment type="pathway">
    <text evidence="1 10">Polyol metabolism; glycerol degradation via glycerol kinase pathway; sn-glycerol 3-phosphate from glycerol: step 1/1.</text>
</comment>
<evidence type="ECO:0000256" key="6">
    <source>
        <dbReference type="ARBA" id="ARBA00022798"/>
    </source>
</evidence>
<dbReference type="GO" id="GO:0005524">
    <property type="term" value="F:ATP binding"/>
    <property type="evidence" value="ECO:0007669"/>
    <property type="project" value="UniProtKB-UniRule"/>
</dbReference>
<comment type="similarity">
    <text evidence="2 10 11">Belongs to the FGGY kinase family.</text>
</comment>
<dbReference type="NCBIfam" id="NF000756">
    <property type="entry name" value="PRK00047.1"/>
    <property type="match status" value="1"/>
</dbReference>
<evidence type="ECO:0000256" key="10">
    <source>
        <dbReference type="HAMAP-Rule" id="MF_00186"/>
    </source>
</evidence>
<feature type="binding site" evidence="10">
    <location>
        <position position="249"/>
    </location>
    <ligand>
        <name>glycerol</name>
        <dbReference type="ChEBI" id="CHEBI:17754"/>
    </ligand>
</feature>
<keyword evidence="7 10" id="KW-0067">ATP-binding</keyword>
<feature type="binding site" evidence="10">
    <location>
        <position position="415"/>
    </location>
    <ligand>
        <name>ADP</name>
        <dbReference type="ChEBI" id="CHEBI:456216"/>
    </ligand>
</feature>
<dbReference type="PROSITE" id="PS00445">
    <property type="entry name" value="FGGY_KINASES_2"/>
    <property type="match status" value="1"/>
</dbReference>
<evidence type="ECO:0000256" key="2">
    <source>
        <dbReference type="ARBA" id="ARBA00009156"/>
    </source>
</evidence>
<dbReference type="GO" id="GO:0006072">
    <property type="term" value="P:glycerol-3-phosphate metabolic process"/>
    <property type="evidence" value="ECO:0007669"/>
    <property type="project" value="InterPro"/>
</dbReference>
<dbReference type="HAMAP" id="MF_00186">
    <property type="entry name" value="Glycerol_kin"/>
    <property type="match status" value="1"/>
</dbReference>
<keyword evidence="16" id="KW-1185">Reference proteome</keyword>
<keyword evidence="5 10" id="KW-0418">Kinase</keyword>
<dbReference type="InterPro" id="IPR018485">
    <property type="entry name" value="FGGY_C"/>
</dbReference>
<evidence type="ECO:0000313" key="16">
    <source>
        <dbReference type="Proteomes" id="UP000000657"/>
    </source>
</evidence>
<dbReference type="FunFam" id="3.30.420.40:FF:000007">
    <property type="entry name" value="Glycerol kinase"/>
    <property type="match status" value="1"/>
</dbReference>
<keyword evidence="4 10" id="KW-0547">Nucleotide-binding</keyword>
<evidence type="ECO:0000256" key="9">
    <source>
        <dbReference type="ARBA" id="ARBA00054633"/>
    </source>
</evidence>
<dbReference type="InterPro" id="IPR018484">
    <property type="entry name" value="FGGY_N"/>
</dbReference>
<comment type="catalytic activity">
    <reaction evidence="8 10">
        <text>glycerol + ATP = sn-glycerol 3-phosphate + ADP + H(+)</text>
        <dbReference type="Rhea" id="RHEA:21644"/>
        <dbReference type="ChEBI" id="CHEBI:15378"/>
        <dbReference type="ChEBI" id="CHEBI:17754"/>
        <dbReference type="ChEBI" id="CHEBI:30616"/>
        <dbReference type="ChEBI" id="CHEBI:57597"/>
        <dbReference type="ChEBI" id="CHEBI:456216"/>
        <dbReference type="EC" id="2.7.1.30"/>
    </reaction>
</comment>
<feature type="binding site" evidence="10">
    <location>
        <position position="271"/>
    </location>
    <ligand>
        <name>ATP</name>
        <dbReference type="ChEBI" id="CHEBI:30616"/>
    </ligand>
</feature>
<accession>Q0RH26</accession>